<dbReference type="UniPathway" id="UPA00378"/>
<evidence type="ECO:0000256" key="2">
    <source>
        <dbReference type="ARBA" id="ARBA00008919"/>
    </source>
</evidence>
<dbReference type="EC" id="2.4.1.-" evidence="11"/>
<keyword evidence="7 11" id="KW-1133">Transmembrane helix</keyword>
<keyword evidence="9" id="KW-0325">Glycoprotein</keyword>
<proteinExistence type="inferred from homology"/>
<evidence type="ECO:0000256" key="7">
    <source>
        <dbReference type="ARBA" id="ARBA00022989"/>
    </source>
</evidence>
<organism evidence="14 15">
    <name type="scientific">Biomphalaria glabrata</name>
    <name type="common">Bloodfluke planorb</name>
    <name type="synonym">Freshwater snail</name>
    <dbReference type="NCBI Taxonomy" id="6526"/>
    <lineage>
        <taxon>Eukaryota</taxon>
        <taxon>Metazoa</taxon>
        <taxon>Spiralia</taxon>
        <taxon>Lophotrochozoa</taxon>
        <taxon>Mollusca</taxon>
        <taxon>Gastropoda</taxon>
        <taxon>Heterobranchia</taxon>
        <taxon>Euthyneura</taxon>
        <taxon>Panpulmonata</taxon>
        <taxon>Hygrophila</taxon>
        <taxon>Lymnaeoidea</taxon>
        <taxon>Planorbidae</taxon>
        <taxon>Biomphalaria</taxon>
    </lineage>
</organism>
<dbReference type="EnsemblMetazoa" id="BGLB013395-RB">
    <property type="protein sequence ID" value="BGLB013395-PB"/>
    <property type="gene ID" value="BGLB013395"/>
</dbReference>
<dbReference type="FunFam" id="3.40.50.11660:FF:000002">
    <property type="entry name" value="Alpha-(1,3)-fucosyltransferase"/>
    <property type="match status" value="1"/>
</dbReference>
<name>A0A2C9K554_BIOGL</name>
<keyword evidence="11" id="KW-0333">Golgi apparatus</keyword>
<reference evidence="14" key="1">
    <citation type="submission" date="2020-05" db="UniProtKB">
        <authorList>
            <consortium name="EnsemblMetazoa"/>
        </authorList>
    </citation>
    <scope>IDENTIFICATION</scope>
    <source>
        <strain evidence="14">BB02</strain>
    </source>
</reference>
<evidence type="ECO:0000256" key="11">
    <source>
        <dbReference type="RuleBase" id="RU003832"/>
    </source>
</evidence>
<evidence type="ECO:0000256" key="10">
    <source>
        <dbReference type="ARBA" id="ARBA00060399"/>
    </source>
</evidence>
<evidence type="ECO:0000259" key="12">
    <source>
        <dbReference type="Pfam" id="PF00852"/>
    </source>
</evidence>
<gene>
    <name evidence="14" type="primary">106051805</name>
</gene>
<dbReference type="Pfam" id="PF00852">
    <property type="entry name" value="Glyco_transf_10"/>
    <property type="match status" value="1"/>
</dbReference>
<dbReference type="AlphaFoldDB" id="A0A2C9K554"/>
<keyword evidence="8 11" id="KW-0472">Membrane</keyword>
<dbReference type="Gene3D" id="3.40.50.11660">
    <property type="entry name" value="Glycosyl transferase family 10, C-terminal domain"/>
    <property type="match status" value="1"/>
</dbReference>
<evidence type="ECO:0000256" key="3">
    <source>
        <dbReference type="ARBA" id="ARBA00022676"/>
    </source>
</evidence>
<comment type="similarity">
    <text evidence="2 11">Belongs to the glycosyltransferase 10 family.</text>
</comment>
<evidence type="ECO:0000256" key="9">
    <source>
        <dbReference type="ARBA" id="ARBA00023180"/>
    </source>
</evidence>
<evidence type="ECO:0000256" key="4">
    <source>
        <dbReference type="ARBA" id="ARBA00022679"/>
    </source>
</evidence>
<dbReference type="InterPro" id="IPR001503">
    <property type="entry name" value="Glyco_trans_10"/>
</dbReference>
<feature type="domain" description="Fucosyltransferase C-terminal" evidence="12">
    <location>
        <begin position="211"/>
        <end position="359"/>
    </location>
</feature>
<keyword evidence="5 11" id="KW-0812">Transmembrane</keyword>
<dbReference type="VEuPathDB" id="VectorBase:BGLAX_027416"/>
<keyword evidence="6" id="KW-0735">Signal-anchor</keyword>
<dbReference type="RefSeq" id="XP_013062460.2">
    <property type="nucleotide sequence ID" value="XM_013207006.2"/>
</dbReference>
<comment type="subcellular location">
    <subcellularLocation>
        <location evidence="10">Endomembrane system</location>
        <topology evidence="10">Single-pass type II membrane protein</topology>
    </subcellularLocation>
    <subcellularLocation>
        <location evidence="11">Golgi apparatus</location>
        <location evidence="11">Golgi stack membrane</location>
        <topology evidence="11">Single-pass type II membrane protein</topology>
    </subcellularLocation>
</comment>
<evidence type="ECO:0000256" key="1">
    <source>
        <dbReference type="ARBA" id="ARBA00004922"/>
    </source>
</evidence>
<evidence type="ECO:0000313" key="14">
    <source>
        <dbReference type="EnsemblMetazoa" id="BGLB013395-PB"/>
    </source>
</evidence>
<dbReference type="PANTHER" id="PTHR11929:SF194">
    <property type="entry name" value="ALPHA-(1,3)-FUCOSYLTRANSFERASE 10"/>
    <property type="match status" value="1"/>
</dbReference>
<evidence type="ECO:0000256" key="6">
    <source>
        <dbReference type="ARBA" id="ARBA00022968"/>
    </source>
</evidence>
<evidence type="ECO:0000256" key="8">
    <source>
        <dbReference type="ARBA" id="ARBA00023136"/>
    </source>
</evidence>
<feature type="transmembrane region" description="Helical" evidence="11">
    <location>
        <begin position="7"/>
        <end position="27"/>
    </location>
</feature>
<evidence type="ECO:0000256" key="5">
    <source>
        <dbReference type="ARBA" id="ARBA00022692"/>
    </source>
</evidence>
<dbReference type="GO" id="GO:0046920">
    <property type="term" value="F:alpha-(1-&gt;3)-fucosyltransferase activity"/>
    <property type="evidence" value="ECO:0007669"/>
    <property type="project" value="TreeGrafter"/>
</dbReference>
<dbReference type="GO" id="GO:0032580">
    <property type="term" value="C:Golgi cisterna membrane"/>
    <property type="evidence" value="ECO:0007669"/>
    <property type="project" value="UniProtKB-SubCell"/>
</dbReference>
<dbReference type="InterPro" id="IPR055270">
    <property type="entry name" value="Glyco_tran_10_C"/>
</dbReference>
<comment type="pathway">
    <text evidence="1">Protein modification; protein glycosylation.</text>
</comment>
<accession>A0A2C9K554</accession>
<evidence type="ECO:0000313" key="15">
    <source>
        <dbReference type="Proteomes" id="UP000076420"/>
    </source>
</evidence>
<dbReference type="Proteomes" id="UP000076420">
    <property type="component" value="Unassembled WGS sequence"/>
</dbReference>
<dbReference type="VEuPathDB" id="VectorBase:BGLB013395"/>
<dbReference type="PANTHER" id="PTHR11929">
    <property type="entry name" value="ALPHA- 1,3 -FUCOSYLTRANSFERASE"/>
    <property type="match status" value="1"/>
</dbReference>
<dbReference type="Pfam" id="PF17039">
    <property type="entry name" value="Glyco_tran_10_N"/>
    <property type="match status" value="1"/>
</dbReference>
<dbReference type="InterPro" id="IPR031481">
    <property type="entry name" value="Glyco_tran_10_N"/>
</dbReference>
<dbReference type="KEGG" id="bgt:106051805"/>
<feature type="domain" description="Fucosyltransferase N-terminal" evidence="13">
    <location>
        <begin position="81"/>
        <end position="181"/>
    </location>
</feature>
<keyword evidence="3 11" id="KW-0328">Glycosyltransferase</keyword>
<sequence length="487" mass="57108">MRIRRYFKCLCCVLVLFMFWTLISYLISFKDEDFPEDVAYDIFVDETKDEHVHIPLDQEIHEELQNLRHKNAMTDLKDPKVPIILWWTEFTKDPGTERSCGNNKCFFTNNRQYSRHKNLKTFLFYGTDFRGDDLPLPRSEDHIWALLHEESPKNNFLLCHDEVLSLFNYTSTFRQESDFPITTQYLVSLEWLQQMTYYKTVSEKNKYQKEEKLAPVIYVQSDCDTPSDRDEFVKLLMKYISVDSYGACINNRQLPTQINQPLSGMSHKDYFELISHYKFALAMENAVCPDYITEKLWRPLMVGTVPIVFGSSRAQDFLPSNNSAIILENFKSAEHLGAYLGNLNAQDDKYEVYRTWKSNGISNDNLRNVMRTRTWGPTSDSHWTPGYKNFIEEYECYLCRKIYEMDLLKSQGSKPPPKTANLSHYGCPKPLKFDSMGRYNKEGGWQNFWSGQWMQKNKEGVTLKSCVSKGKNYCGSEKKVGNVKKDF</sequence>
<dbReference type="SUPFAM" id="SSF53756">
    <property type="entry name" value="UDP-Glycosyltransferase/glycogen phosphorylase"/>
    <property type="match status" value="1"/>
</dbReference>
<evidence type="ECO:0000259" key="13">
    <source>
        <dbReference type="Pfam" id="PF17039"/>
    </source>
</evidence>
<keyword evidence="4 11" id="KW-0808">Transferase</keyword>
<dbReference type="OrthoDB" id="9993460at2759"/>
<dbReference type="InterPro" id="IPR038577">
    <property type="entry name" value="GT10-like_C_sf"/>
</dbReference>
<protein>
    <recommendedName>
        <fullName evidence="11">Fucosyltransferase</fullName>
        <ecNumber evidence="11">2.4.1.-</ecNumber>
    </recommendedName>
</protein>